<dbReference type="PANTHER" id="PTHR43798">
    <property type="entry name" value="MONOACYLGLYCEROL LIPASE"/>
    <property type="match status" value="1"/>
</dbReference>
<gene>
    <name evidence="2" type="ORF">EV197_0785</name>
</gene>
<dbReference type="RefSeq" id="WP_130285389.1">
    <property type="nucleotide sequence ID" value="NZ_SGXE01000001.1"/>
</dbReference>
<dbReference type="Proteomes" id="UP000292262">
    <property type="component" value="Unassembled WGS sequence"/>
</dbReference>
<proteinExistence type="predicted"/>
<evidence type="ECO:0000313" key="2">
    <source>
        <dbReference type="EMBL" id="RZS99563.1"/>
    </source>
</evidence>
<name>A0A4Q7PGB0_9FLAO</name>
<evidence type="ECO:0000313" key="3">
    <source>
        <dbReference type="Proteomes" id="UP000292262"/>
    </source>
</evidence>
<keyword evidence="3" id="KW-1185">Reference proteome</keyword>
<comment type="caution">
    <text evidence="2">The sequence shown here is derived from an EMBL/GenBank/DDBJ whole genome shotgun (WGS) entry which is preliminary data.</text>
</comment>
<dbReference type="InterPro" id="IPR029058">
    <property type="entry name" value="AB_hydrolase_fold"/>
</dbReference>
<dbReference type="EMBL" id="SGXE01000001">
    <property type="protein sequence ID" value="RZS99563.1"/>
    <property type="molecule type" value="Genomic_DNA"/>
</dbReference>
<protein>
    <submittedName>
        <fullName evidence="2">Pimeloyl-ACP methyl ester carboxylesterase</fullName>
    </submittedName>
</protein>
<evidence type="ECO:0000259" key="1">
    <source>
        <dbReference type="Pfam" id="PF00561"/>
    </source>
</evidence>
<reference evidence="2 3" key="1">
    <citation type="submission" date="2019-02" db="EMBL/GenBank/DDBJ databases">
        <title>Genomic Encyclopedia of Type Strains, Phase IV (KMG-IV): sequencing the most valuable type-strain genomes for metagenomic binning, comparative biology and taxonomic classification.</title>
        <authorList>
            <person name="Goeker M."/>
        </authorList>
    </citation>
    <scope>NUCLEOTIDE SEQUENCE [LARGE SCALE GENOMIC DNA]</scope>
    <source>
        <strain evidence="2 3">DSM 17196</strain>
    </source>
</reference>
<sequence length="258" mass="28819">MTISHKGIKIQFQESGVGKNIVFLHGFLENLTMWNSIKPHFKDYRCISIDLLGHGGSECLGYIHTMEQMAAAVLEVLEYLEVSNAVFVGHSMGGYVSLELAYKYPNMIKGLILLNSTSYADSEERKLSRDRAIEIVKNNPNAYTSMAIANLFAIENRKKYADQILAIKNQASNTPLQGIIAALEGMKVRKNLSNTLKYLAVPKAIFAGTQDPVLAYEQSVAESNYTNTELVTFEGGHMSYIENKSKFIKSLHSFLEHL</sequence>
<feature type="domain" description="AB hydrolase-1" evidence="1">
    <location>
        <begin position="20"/>
        <end position="243"/>
    </location>
</feature>
<dbReference type="AlphaFoldDB" id="A0A4Q7PGB0"/>
<dbReference type="InterPro" id="IPR050266">
    <property type="entry name" value="AB_hydrolase_sf"/>
</dbReference>
<organism evidence="2 3">
    <name type="scientific">Aquimarina brevivitae</name>
    <dbReference type="NCBI Taxonomy" id="323412"/>
    <lineage>
        <taxon>Bacteria</taxon>
        <taxon>Pseudomonadati</taxon>
        <taxon>Bacteroidota</taxon>
        <taxon>Flavobacteriia</taxon>
        <taxon>Flavobacteriales</taxon>
        <taxon>Flavobacteriaceae</taxon>
        <taxon>Aquimarina</taxon>
    </lineage>
</organism>
<accession>A0A4Q7PGB0</accession>
<dbReference type="InterPro" id="IPR000073">
    <property type="entry name" value="AB_hydrolase_1"/>
</dbReference>
<dbReference type="PRINTS" id="PR00111">
    <property type="entry name" value="ABHYDROLASE"/>
</dbReference>
<dbReference type="SUPFAM" id="SSF53474">
    <property type="entry name" value="alpha/beta-Hydrolases"/>
    <property type="match status" value="1"/>
</dbReference>
<dbReference type="OrthoDB" id="252464at2"/>
<dbReference type="Gene3D" id="3.40.50.1820">
    <property type="entry name" value="alpha/beta hydrolase"/>
    <property type="match status" value="1"/>
</dbReference>
<dbReference type="Pfam" id="PF00561">
    <property type="entry name" value="Abhydrolase_1"/>
    <property type="match status" value="1"/>
</dbReference>